<dbReference type="PANTHER" id="PTHR40035:SF1">
    <property type="entry name" value="ATP SYNTHASE PROTEIN I"/>
    <property type="match status" value="1"/>
</dbReference>
<dbReference type="AlphaFoldDB" id="A0A0A5G040"/>
<gene>
    <name evidence="7" type="ORF">N784_04645</name>
</gene>
<evidence type="ECO:0000313" key="8">
    <source>
        <dbReference type="Proteomes" id="UP000030401"/>
    </source>
</evidence>
<dbReference type="PANTHER" id="PTHR40035">
    <property type="entry name" value="ATP SYNTHASE PROTEIN I"/>
    <property type="match status" value="1"/>
</dbReference>
<proteinExistence type="predicted"/>
<dbReference type="Proteomes" id="UP000030401">
    <property type="component" value="Unassembled WGS sequence"/>
</dbReference>
<protein>
    <submittedName>
        <fullName evidence="7">ATP synthase I</fullName>
    </submittedName>
</protein>
<evidence type="ECO:0000256" key="6">
    <source>
        <dbReference type="SAM" id="Phobius"/>
    </source>
</evidence>
<evidence type="ECO:0000256" key="2">
    <source>
        <dbReference type="ARBA" id="ARBA00022475"/>
    </source>
</evidence>
<feature type="transmembrane region" description="Helical" evidence="6">
    <location>
        <begin position="28"/>
        <end position="46"/>
    </location>
</feature>
<organism evidence="7 8">
    <name type="scientific">Pontibacillus litoralis JSM 072002</name>
    <dbReference type="NCBI Taxonomy" id="1385512"/>
    <lineage>
        <taxon>Bacteria</taxon>
        <taxon>Bacillati</taxon>
        <taxon>Bacillota</taxon>
        <taxon>Bacilli</taxon>
        <taxon>Bacillales</taxon>
        <taxon>Bacillaceae</taxon>
        <taxon>Pontibacillus</taxon>
    </lineage>
</organism>
<name>A0A0A5G040_9BACI</name>
<keyword evidence="8" id="KW-1185">Reference proteome</keyword>
<accession>A0A0A5G040</accession>
<reference evidence="7 8" key="1">
    <citation type="submission" date="2013-08" db="EMBL/GenBank/DDBJ databases">
        <authorList>
            <person name="Huang J."/>
            <person name="Wang G."/>
        </authorList>
    </citation>
    <scope>NUCLEOTIDE SEQUENCE [LARGE SCALE GENOMIC DNA]</scope>
    <source>
        <strain evidence="7 8">JSM 072002</strain>
    </source>
</reference>
<evidence type="ECO:0000256" key="3">
    <source>
        <dbReference type="ARBA" id="ARBA00022692"/>
    </source>
</evidence>
<dbReference type="STRING" id="1385512.N784_04645"/>
<dbReference type="GO" id="GO:0005886">
    <property type="term" value="C:plasma membrane"/>
    <property type="evidence" value="ECO:0007669"/>
    <property type="project" value="UniProtKB-SubCell"/>
</dbReference>
<dbReference type="InterPro" id="IPR039072">
    <property type="entry name" value="ATP_synth_I_Bacilli"/>
</dbReference>
<sequence>MMKRQRRWTINLLAVFVLGWGFTSYQHIFLGLILGTVFSFYNLWLLQRKINHFGEAVSRQERVKTLGTLSRFAAGALAILIALRYDNHFHLIAVVIGLMTTYVVIMIEFMVSKFETSLRKRGE</sequence>
<comment type="caution">
    <text evidence="7">The sequence shown here is derived from an EMBL/GenBank/DDBJ whole genome shotgun (WGS) entry which is preliminary data.</text>
</comment>
<keyword evidence="2" id="KW-1003">Cell membrane</keyword>
<dbReference type="EMBL" id="AVPG01000013">
    <property type="protein sequence ID" value="KGX86446.1"/>
    <property type="molecule type" value="Genomic_DNA"/>
</dbReference>
<dbReference type="eggNOG" id="ENOG5032XWN">
    <property type="taxonomic scope" value="Bacteria"/>
</dbReference>
<feature type="transmembrane region" description="Helical" evidence="6">
    <location>
        <begin position="7"/>
        <end position="22"/>
    </location>
</feature>
<evidence type="ECO:0000256" key="1">
    <source>
        <dbReference type="ARBA" id="ARBA00004651"/>
    </source>
</evidence>
<evidence type="ECO:0000313" key="7">
    <source>
        <dbReference type="EMBL" id="KGX86446.1"/>
    </source>
</evidence>
<keyword evidence="3 6" id="KW-0812">Transmembrane</keyword>
<keyword evidence="5 6" id="KW-0472">Membrane</keyword>
<evidence type="ECO:0000256" key="5">
    <source>
        <dbReference type="ARBA" id="ARBA00023136"/>
    </source>
</evidence>
<comment type="subcellular location">
    <subcellularLocation>
        <location evidence="1">Cell membrane</location>
        <topology evidence="1">Multi-pass membrane protein</topology>
    </subcellularLocation>
</comment>
<feature type="transmembrane region" description="Helical" evidence="6">
    <location>
        <begin position="91"/>
        <end position="111"/>
    </location>
</feature>
<keyword evidence="4 6" id="KW-1133">Transmembrane helix</keyword>
<dbReference type="InterPro" id="IPR005598">
    <property type="entry name" value="ATP_synth_I"/>
</dbReference>
<dbReference type="Pfam" id="PF03899">
    <property type="entry name" value="ATP-synt_I"/>
    <property type="match status" value="1"/>
</dbReference>
<feature type="transmembrane region" description="Helical" evidence="6">
    <location>
        <begin position="66"/>
        <end position="85"/>
    </location>
</feature>
<evidence type="ECO:0000256" key="4">
    <source>
        <dbReference type="ARBA" id="ARBA00022989"/>
    </source>
</evidence>